<feature type="transmembrane region" description="Helical" evidence="1">
    <location>
        <begin position="188"/>
        <end position="210"/>
    </location>
</feature>
<organism evidence="2 3">
    <name type="scientific">Lithohypha guttulata</name>
    <dbReference type="NCBI Taxonomy" id="1690604"/>
    <lineage>
        <taxon>Eukaryota</taxon>
        <taxon>Fungi</taxon>
        <taxon>Dikarya</taxon>
        <taxon>Ascomycota</taxon>
        <taxon>Pezizomycotina</taxon>
        <taxon>Eurotiomycetes</taxon>
        <taxon>Chaetothyriomycetidae</taxon>
        <taxon>Chaetothyriales</taxon>
        <taxon>Trichomeriaceae</taxon>
        <taxon>Lithohypha</taxon>
    </lineage>
</organism>
<feature type="transmembrane region" description="Helical" evidence="1">
    <location>
        <begin position="106"/>
        <end position="134"/>
    </location>
</feature>
<reference evidence="2 3" key="1">
    <citation type="submission" date="2023-08" db="EMBL/GenBank/DDBJ databases">
        <title>Black Yeasts Isolated from many extreme environments.</title>
        <authorList>
            <person name="Coleine C."/>
            <person name="Stajich J.E."/>
            <person name="Selbmann L."/>
        </authorList>
    </citation>
    <scope>NUCLEOTIDE SEQUENCE [LARGE SCALE GENOMIC DNA]</scope>
    <source>
        <strain evidence="2 3">CCFEE 5885</strain>
    </source>
</reference>
<feature type="transmembrane region" description="Helical" evidence="1">
    <location>
        <begin position="530"/>
        <end position="552"/>
    </location>
</feature>
<feature type="transmembrane region" description="Helical" evidence="1">
    <location>
        <begin position="48"/>
        <end position="75"/>
    </location>
</feature>
<gene>
    <name evidence="2" type="ORF">LTR24_008703</name>
</gene>
<name>A0ABR0JZ69_9EURO</name>
<protein>
    <submittedName>
        <fullName evidence="2">Uncharacterized protein</fullName>
    </submittedName>
</protein>
<proteinExistence type="predicted"/>
<dbReference type="EMBL" id="JAVRRG010000159">
    <property type="protein sequence ID" value="KAK5080043.1"/>
    <property type="molecule type" value="Genomic_DNA"/>
</dbReference>
<keyword evidence="1" id="KW-1133">Transmembrane helix</keyword>
<sequence length="631" mass="68818">MPSSKAMAINTEYHNIDFQNDAAARSDERFPQYSSVDRMSKKRKMQEIAWNTALLVIPMLILTMVLLAFVFGYQIKPEDEPFENLKGNSSIGTDDDAYYVDLNSTFLIFLASWMSSLAPMLAGFAITLAAYPIAGRVYEDTIQANHDRLLTPYQLNLTLKLVNGSTWSGLWSLILYRVGWGKRVKGQGAALMSFLRVTVVVVVLSTLVFGADTWLHVVTKTVGLVQLSAMPRNEALYSLSLLDPNCTITNNTISQLAENNLICTMDPFTTRLEQGTAAFQTLNNQSNAISVFNDGPDSTIAYLGWSSRERNDTHDFTATTFGMHTTCRPISQACGLGRTSNNTFAFDCSDGTFAGNVTIAATLPQGYFIDFNASQLSQGGVKNPFDYAVASLFQTSANPVTDIANDPDIVTYPGDFLAVILTCRVTLLDIEYDLVEGNVTRLTSTPSNTSVANVFEPALENTAFGWSSISNALQIASVVAEDAQDLANQFATAYSKVALSIGAGSMVRTPATAAQERSTILVAKVPKAPLFLLVVINLALVVMGFVLAFMAARTSQEAHEVQSRFTIAGIVANMFEGEKAGRPADAVERLFGEYWEGSKTSRVGVDRSSKGGYVFRILDKELDSIAYHSRD</sequence>
<evidence type="ECO:0000313" key="2">
    <source>
        <dbReference type="EMBL" id="KAK5080043.1"/>
    </source>
</evidence>
<keyword evidence="1" id="KW-0472">Membrane</keyword>
<comment type="caution">
    <text evidence="2">The sequence shown here is derived from an EMBL/GenBank/DDBJ whole genome shotgun (WGS) entry which is preliminary data.</text>
</comment>
<keyword evidence="1" id="KW-0812">Transmembrane</keyword>
<dbReference type="Proteomes" id="UP001345013">
    <property type="component" value="Unassembled WGS sequence"/>
</dbReference>
<evidence type="ECO:0000313" key="3">
    <source>
        <dbReference type="Proteomes" id="UP001345013"/>
    </source>
</evidence>
<accession>A0ABR0JZ69</accession>
<evidence type="ECO:0000256" key="1">
    <source>
        <dbReference type="SAM" id="Phobius"/>
    </source>
</evidence>
<keyword evidence="3" id="KW-1185">Reference proteome</keyword>